<comment type="caution">
    <text evidence="4">The sequence shown here is derived from an EMBL/GenBank/DDBJ whole genome shotgun (WGS) entry which is preliminary data.</text>
</comment>
<dbReference type="Proteomes" id="UP000229749">
    <property type="component" value="Unassembled WGS sequence"/>
</dbReference>
<dbReference type="AlphaFoldDB" id="A0A2M7XIE8"/>
<dbReference type="InterPro" id="IPR001296">
    <property type="entry name" value="Glyco_trans_1"/>
</dbReference>
<proteinExistence type="predicted"/>
<evidence type="ECO:0000313" key="4">
    <source>
        <dbReference type="EMBL" id="PJA47716.1"/>
    </source>
</evidence>
<dbReference type="GO" id="GO:0016757">
    <property type="term" value="F:glycosyltransferase activity"/>
    <property type="evidence" value="ECO:0007669"/>
    <property type="project" value="InterPro"/>
</dbReference>
<dbReference type="PANTHER" id="PTHR46401:SF2">
    <property type="entry name" value="GLYCOSYLTRANSFERASE WBBK-RELATED"/>
    <property type="match status" value="1"/>
</dbReference>
<keyword evidence="1" id="KW-0808">Transferase</keyword>
<feature type="domain" description="Glycosyl transferase family 1" evidence="2">
    <location>
        <begin position="191"/>
        <end position="357"/>
    </location>
</feature>
<reference evidence="5" key="1">
    <citation type="submission" date="2017-09" db="EMBL/GenBank/DDBJ databases">
        <title>Depth-based differentiation of microbial function through sediment-hosted aquifers and enrichment of novel symbionts in the deep terrestrial subsurface.</title>
        <authorList>
            <person name="Probst A.J."/>
            <person name="Ladd B."/>
            <person name="Jarett J.K."/>
            <person name="Geller-Mcgrath D.E."/>
            <person name="Sieber C.M.K."/>
            <person name="Emerson J.B."/>
            <person name="Anantharaman K."/>
            <person name="Thomas B.C."/>
            <person name="Malmstrom R."/>
            <person name="Stieglmeier M."/>
            <person name="Klingl A."/>
            <person name="Woyke T."/>
            <person name="Ryan C.M."/>
            <person name="Banfield J.F."/>
        </authorList>
    </citation>
    <scope>NUCLEOTIDE SEQUENCE [LARGE SCALE GENOMIC DNA]</scope>
</reference>
<dbReference type="SUPFAM" id="SSF53756">
    <property type="entry name" value="UDP-Glycosyltransferase/glycogen phosphorylase"/>
    <property type="match status" value="1"/>
</dbReference>
<organism evidence="4 5">
    <name type="scientific">Candidatus Uhrbacteria bacterium CG_4_9_14_3_um_filter_36_7</name>
    <dbReference type="NCBI Taxonomy" id="1975033"/>
    <lineage>
        <taxon>Bacteria</taxon>
        <taxon>Candidatus Uhriibacteriota</taxon>
    </lineage>
</organism>
<name>A0A2M7XIE8_9BACT</name>
<dbReference type="Gene3D" id="3.40.50.2000">
    <property type="entry name" value="Glycogen Phosphorylase B"/>
    <property type="match status" value="2"/>
</dbReference>
<feature type="domain" description="Glycosyltransferase subfamily 4-like N-terminal" evidence="3">
    <location>
        <begin position="20"/>
        <end position="182"/>
    </location>
</feature>
<evidence type="ECO:0000259" key="3">
    <source>
        <dbReference type="Pfam" id="PF13439"/>
    </source>
</evidence>
<evidence type="ECO:0000256" key="1">
    <source>
        <dbReference type="ARBA" id="ARBA00022679"/>
    </source>
</evidence>
<gene>
    <name evidence="4" type="ORF">CO172_00455</name>
</gene>
<evidence type="ECO:0000259" key="2">
    <source>
        <dbReference type="Pfam" id="PF00534"/>
    </source>
</evidence>
<accession>A0A2M7XIE8</accession>
<protein>
    <recommendedName>
        <fullName evidence="6">Glycosyltransferase family 1 protein</fullName>
    </recommendedName>
</protein>
<evidence type="ECO:0000313" key="5">
    <source>
        <dbReference type="Proteomes" id="UP000229749"/>
    </source>
</evidence>
<dbReference type="Pfam" id="PF00534">
    <property type="entry name" value="Glycos_transf_1"/>
    <property type="match status" value="1"/>
</dbReference>
<dbReference type="Pfam" id="PF13439">
    <property type="entry name" value="Glyco_transf_4"/>
    <property type="match status" value="1"/>
</dbReference>
<dbReference type="InterPro" id="IPR028098">
    <property type="entry name" value="Glyco_trans_4-like_N"/>
</dbReference>
<sequence>MLIAIDTRELSDPQVGSGAGVSHYIWGIVRALLKQGQEHTFLIFLDPSIRKDSIEVLLKDGKYVEIQQINTHQYPFFSNHFLFPQYIKQFHPDIFFAPGGQIPLGYNGKSVVTIHDLAIFKHASWFKDKCLGKWFSTHIFVPKTLYKATCLFAVSQATKQDLQKIFRIPEEKIKVVYPGVNTPISIESTVSEKTYFLCLGTLEPRKNFILAVQAFDRLLKKYPELEGSLRLIIAGKRGWKYKELLQTIDTVNKKYTNQKDCVIQELGYISFEKKWSLLKNAIGFIFPSFYEGFGLPVLEAMSLGVPVITTNNGALKEVGQDAVIYVSGEDIDELAKAMQDLLVNQELRESLSALGKKQSEKFSWQQSAEVLLFEFKRIYNQD</sequence>
<dbReference type="CDD" id="cd03809">
    <property type="entry name" value="GT4_MtfB-like"/>
    <property type="match status" value="1"/>
</dbReference>
<dbReference type="PANTHER" id="PTHR46401">
    <property type="entry name" value="GLYCOSYLTRANSFERASE WBBK-RELATED"/>
    <property type="match status" value="1"/>
</dbReference>
<evidence type="ECO:0008006" key="6">
    <source>
        <dbReference type="Google" id="ProtNLM"/>
    </source>
</evidence>
<dbReference type="EMBL" id="PFWS01000005">
    <property type="protein sequence ID" value="PJA47716.1"/>
    <property type="molecule type" value="Genomic_DNA"/>
</dbReference>